<dbReference type="Gene3D" id="3.40.720.10">
    <property type="entry name" value="Alkaline Phosphatase, subunit A"/>
    <property type="match status" value="1"/>
</dbReference>
<gene>
    <name evidence="2" type="ORF">IBL28_14510</name>
</gene>
<feature type="domain" description="PA14" evidence="1">
    <location>
        <begin position="557"/>
        <end position="690"/>
    </location>
</feature>
<organism evidence="2 3">
    <name type="scientific">Sinomicrobium weinanense</name>
    <dbReference type="NCBI Taxonomy" id="2842200"/>
    <lineage>
        <taxon>Bacteria</taxon>
        <taxon>Pseudomonadati</taxon>
        <taxon>Bacteroidota</taxon>
        <taxon>Flavobacteriia</taxon>
        <taxon>Flavobacteriales</taxon>
        <taxon>Flavobacteriaceae</taxon>
        <taxon>Sinomicrobium</taxon>
    </lineage>
</organism>
<dbReference type="AlphaFoldDB" id="A0A926Q4R9"/>
<evidence type="ECO:0000313" key="3">
    <source>
        <dbReference type="Proteomes" id="UP000653730"/>
    </source>
</evidence>
<dbReference type="InterPro" id="IPR017850">
    <property type="entry name" value="Alkaline_phosphatase_core_sf"/>
</dbReference>
<dbReference type="InterPro" id="IPR011658">
    <property type="entry name" value="PA14_dom"/>
</dbReference>
<dbReference type="InterPro" id="IPR000917">
    <property type="entry name" value="Sulfatase_N"/>
</dbReference>
<dbReference type="Proteomes" id="UP000653730">
    <property type="component" value="Unassembled WGS sequence"/>
</dbReference>
<sequence>MNRIKSFLFLSFFSTVCLSSCKNEQKEKAAEAEPVKPNIIFILTDDLGYGDIGIFFQNQRKEKGDRSEPWLETPYLDAMAEEGAQLTQHYTAAPVCAPSRASILLGVNQGHSNVRDNQFDKALEDNYTMANVLKQAGYRTVAIGKWGLQGKGDGPDWPSHPLKRGFDAYYGYIRHRDGHEHYPKEGTYRGPKEVYENYKEVSESLDKCYTGDLFTARAKKYITEHRENHKNKPFFMYLSYDTPHAVLELPTQAYPEGRGLNGGLQWQGKPGEMINTASGEVDSYVYPEYENATWDDDKNPDTPEVPWPDTYKRYATVNRRIDDQVGDLIQLLKDLEIDQNTLVIFTSDNGPSKESYLSKDEYVEYSPEFFNNFGYFDGIKRDTYEGGLRTSTIAFWPGTIPAGSVVNSPSISYDWMPTFAAAAGTTAPVRTDGISLLPSLTGKGKQEESRIYVEYFHPGTTPSYAEFGENHQNTRRKQMQMIRIGDMAGVRYNITSAADDFNIYNVVDDPAQQNDLAGQHTDLQDLMKARVIQMRHTDASAPRTYDNALVPAAPGKSLVNGLMAKSFRNDLPWIPSAPENPVAVARIDNPGEAQFEGNLVCLEGYIKIPEDGKYRFSVNTDKKCFMRLHDISVIDGDFNKDRDREYEVSLSKGYHPIKLYVMGDQPVTGKNLQLMWKYADREGSAVPPSAFYHYPQ</sequence>
<dbReference type="EMBL" id="JACVDC010000049">
    <property type="protein sequence ID" value="MBC9797185.1"/>
    <property type="molecule type" value="Genomic_DNA"/>
</dbReference>
<keyword evidence="2" id="KW-0378">Hydrolase</keyword>
<dbReference type="SUPFAM" id="SSF56988">
    <property type="entry name" value="Anthrax protective antigen"/>
    <property type="match status" value="1"/>
</dbReference>
<dbReference type="Pfam" id="PF07691">
    <property type="entry name" value="PA14"/>
    <property type="match status" value="1"/>
</dbReference>
<dbReference type="Pfam" id="PF00884">
    <property type="entry name" value="Sulfatase"/>
    <property type="match status" value="1"/>
</dbReference>
<dbReference type="SUPFAM" id="SSF53649">
    <property type="entry name" value="Alkaline phosphatase-like"/>
    <property type="match status" value="1"/>
</dbReference>
<dbReference type="Gene3D" id="3.90.182.10">
    <property type="entry name" value="Toxin - Anthrax Protective Antigen,domain 1"/>
    <property type="match status" value="1"/>
</dbReference>
<dbReference type="GO" id="GO:0016787">
    <property type="term" value="F:hydrolase activity"/>
    <property type="evidence" value="ECO:0007669"/>
    <property type="project" value="UniProtKB-KW"/>
</dbReference>
<accession>A0A926Q4R9</accession>
<dbReference type="RefSeq" id="WP_187966321.1">
    <property type="nucleotide sequence ID" value="NZ_JACVDC010000049.1"/>
</dbReference>
<proteinExistence type="predicted"/>
<name>A0A926Q4R9_9FLAO</name>
<dbReference type="PANTHER" id="PTHR43751">
    <property type="entry name" value="SULFATASE"/>
    <property type="match status" value="1"/>
</dbReference>
<dbReference type="PROSITE" id="PS51820">
    <property type="entry name" value="PA14"/>
    <property type="match status" value="1"/>
</dbReference>
<protein>
    <submittedName>
        <fullName evidence="2">Sulfatase-like hydrolase/transferase</fullName>
    </submittedName>
</protein>
<dbReference type="InterPro" id="IPR037524">
    <property type="entry name" value="PA14/GLEYA"/>
</dbReference>
<comment type="caution">
    <text evidence="2">The sequence shown here is derived from an EMBL/GenBank/DDBJ whole genome shotgun (WGS) entry which is preliminary data.</text>
</comment>
<dbReference type="InterPro" id="IPR052701">
    <property type="entry name" value="GAG_Ulvan_Degrading_Sulfatases"/>
</dbReference>
<keyword evidence="3" id="KW-1185">Reference proteome</keyword>
<dbReference type="PANTHER" id="PTHR43751:SF3">
    <property type="entry name" value="SULFATASE N-TERMINAL DOMAIN-CONTAINING PROTEIN"/>
    <property type="match status" value="1"/>
</dbReference>
<evidence type="ECO:0000259" key="1">
    <source>
        <dbReference type="PROSITE" id="PS51820"/>
    </source>
</evidence>
<evidence type="ECO:0000313" key="2">
    <source>
        <dbReference type="EMBL" id="MBC9797185.1"/>
    </source>
</evidence>
<reference evidence="2 3" key="1">
    <citation type="submission" date="2020-09" db="EMBL/GenBank/DDBJ databases">
        <title>Sinomicrobium weinanense sp. nov., a halophilic bacteria isolated from saline-alkali soil.</title>
        <authorList>
            <person name="Wu P."/>
            <person name="Ren H."/>
            <person name="Mei Y."/>
            <person name="Liang Y."/>
            <person name="Chen Z."/>
        </authorList>
    </citation>
    <scope>NUCLEOTIDE SEQUENCE [LARGE SCALE GENOMIC DNA]</scope>
    <source>
        <strain evidence="2 3">FJxs</strain>
    </source>
</reference>